<dbReference type="AlphaFoldDB" id="A0AA40MJ60"/>
<accession>A0AA40MJ60</accession>
<proteinExistence type="predicted"/>
<feature type="compositionally biased region" description="Basic and acidic residues" evidence="1">
    <location>
        <begin position="75"/>
        <end position="91"/>
    </location>
</feature>
<evidence type="ECO:0000313" key="2">
    <source>
        <dbReference type="EMBL" id="KIU01282.1"/>
    </source>
</evidence>
<organism evidence="2 3">
    <name type="scientific">Staphylococcus aureus</name>
    <dbReference type="NCBI Taxonomy" id="1280"/>
    <lineage>
        <taxon>Bacteria</taxon>
        <taxon>Bacillati</taxon>
        <taxon>Bacillota</taxon>
        <taxon>Bacilli</taxon>
        <taxon>Bacillales</taxon>
        <taxon>Staphylococcaceae</taxon>
        <taxon>Staphylococcus</taxon>
    </lineage>
</organism>
<name>A0AA40MJ60_STAAU</name>
<dbReference type="EMBL" id="JXIG01000497">
    <property type="protein sequence ID" value="KIU01282.1"/>
    <property type="molecule type" value="Genomic_DNA"/>
</dbReference>
<gene>
    <name evidence="2" type="ORF">QU38_02320</name>
</gene>
<evidence type="ECO:0000313" key="3">
    <source>
        <dbReference type="Proteomes" id="UP000032274"/>
    </source>
</evidence>
<protein>
    <submittedName>
        <fullName evidence="2">Uncharacterized protein</fullName>
    </submittedName>
</protein>
<comment type="caution">
    <text evidence="2">The sequence shown here is derived from an EMBL/GenBank/DDBJ whole genome shotgun (WGS) entry which is preliminary data.</text>
</comment>
<evidence type="ECO:0000256" key="1">
    <source>
        <dbReference type="SAM" id="MobiDB-lite"/>
    </source>
</evidence>
<feature type="non-terminal residue" evidence="2">
    <location>
        <position position="1"/>
    </location>
</feature>
<sequence>LQACISGGISAWLAFENDRAAIRQDQPIPGEQHAGLPGGDLTIIFADQPCALRDEQDSAGDAVIDVLRHLSGDLAGKVRPDAGDERGRDDTASLDDVG</sequence>
<dbReference type="Proteomes" id="UP000032274">
    <property type="component" value="Unassembled WGS sequence"/>
</dbReference>
<feature type="region of interest" description="Disordered" evidence="1">
    <location>
        <begin position="75"/>
        <end position="98"/>
    </location>
</feature>
<reference evidence="2 3" key="1">
    <citation type="submission" date="2015-01" db="EMBL/GenBank/DDBJ databases">
        <title>Characterization of Swiss Staphylococcus aureus strains involved in food poisoning.</title>
        <authorList>
            <person name="Crovadore J."/>
            <person name="Chablais R."/>
            <person name="Tonacini J."/>
            <person name="Schnyder B."/>
            <person name="Lefort F."/>
        </authorList>
    </citation>
    <scope>NUCLEOTIDE SEQUENCE [LARGE SCALE GENOMIC DNA]</scope>
    <source>
        <strain evidence="2 3">SA-120</strain>
    </source>
</reference>